<dbReference type="CDD" id="cd06260">
    <property type="entry name" value="DUF820-like"/>
    <property type="match status" value="1"/>
</dbReference>
<dbReference type="GO" id="GO:0004519">
    <property type="term" value="F:endonuclease activity"/>
    <property type="evidence" value="ECO:0007669"/>
    <property type="project" value="UniProtKB-KW"/>
</dbReference>
<dbReference type="InterPro" id="IPR008538">
    <property type="entry name" value="Uma2"/>
</dbReference>
<sequence length="176" mass="20465">MSAIPHPVPVPVSEYLATSYRPDCDYVDGEVQERNLGEKEHSILQRALVLLFGNHTKNWQVEVFPELRVQITPIRFRVPDVTVMPADAQWERILRTPALLFIEVLSPEDTMRRIRERVDDYLRFGTEHIWVIDPELRKAYVCSARGFQEPENDVLTIPGTPIRVELTDLFAELDRK</sequence>
<dbReference type="Gene3D" id="3.90.1570.10">
    <property type="entry name" value="tt1808, chain A"/>
    <property type="match status" value="1"/>
</dbReference>
<keyword evidence="2" id="KW-0540">Nuclease</keyword>
<keyword evidence="2" id="KW-0255">Endonuclease</keyword>
<evidence type="ECO:0000259" key="1">
    <source>
        <dbReference type="Pfam" id="PF05685"/>
    </source>
</evidence>
<accession>A0A7V4XST0</accession>
<gene>
    <name evidence="2" type="ORF">ENW50_07175</name>
</gene>
<dbReference type="InterPro" id="IPR011335">
    <property type="entry name" value="Restrct_endonuc-II-like"/>
</dbReference>
<dbReference type="SUPFAM" id="SSF52980">
    <property type="entry name" value="Restriction endonuclease-like"/>
    <property type="match status" value="1"/>
</dbReference>
<comment type="caution">
    <text evidence="2">The sequence shown here is derived from an EMBL/GenBank/DDBJ whole genome shotgun (WGS) entry which is preliminary data.</text>
</comment>
<name>A0A7V4XST0_9BACT</name>
<keyword evidence="2" id="KW-0378">Hydrolase</keyword>
<reference evidence="2" key="1">
    <citation type="journal article" date="2020" name="mSystems">
        <title>Genome- and Community-Level Interaction Insights into Carbon Utilization and Element Cycling Functions of Hydrothermarchaeota in Hydrothermal Sediment.</title>
        <authorList>
            <person name="Zhou Z."/>
            <person name="Liu Y."/>
            <person name="Xu W."/>
            <person name="Pan J."/>
            <person name="Luo Z.H."/>
            <person name="Li M."/>
        </authorList>
    </citation>
    <scope>NUCLEOTIDE SEQUENCE [LARGE SCALE GENOMIC DNA]</scope>
    <source>
        <strain evidence="2">SpSt-855</strain>
    </source>
</reference>
<organism evidence="2">
    <name type="scientific">Acidobacterium capsulatum</name>
    <dbReference type="NCBI Taxonomy" id="33075"/>
    <lineage>
        <taxon>Bacteria</taxon>
        <taxon>Pseudomonadati</taxon>
        <taxon>Acidobacteriota</taxon>
        <taxon>Terriglobia</taxon>
        <taxon>Terriglobales</taxon>
        <taxon>Acidobacteriaceae</taxon>
        <taxon>Acidobacterium</taxon>
    </lineage>
</organism>
<feature type="domain" description="Putative restriction endonuclease" evidence="1">
    <location>
        <begin position="21"/>
        <end position="145"/>
    </location>
</feature>
<dbReference type="AlphaFoldDB" id="A0A7V4XST0"/>
<proteinExistence type="predicted"/>
<dbReference type="EMBL" id="DTKL01000043">
    <property type="protein sequence ID" value="HGY94451.1"/>
    <property type="molecule type" value="Genomic_DNA"/>
</dbReference>
<protein>
    <submittedName>
        <fullName evidence="2">Uma2 family endonuclease</fullName>
    </submittedName>
</protein>
<evidence type="ECO:0000313" key="2">
    <source>
        <dbReference type="EMBL" id="HGY94451.1"/>
    </source>
</evidence>
<dbReference type="InterPro" id="IPR012296">
    <property type="entry name" value="Nuclease_put_TT1808"/>
</dbReference>
<dbReference type="Pfam" id="PF05685">
    <property type="entry name" value="Uma2"/>
    <property type="match status" value="1"/>
</dbReference>